<evidence type="ECO:0000256" key="4">
    <source>
        <dbReference type="ARBA" id="ARBA00022840"/>
    </source>
</evidence>
<feature type="domain" description="ABC transporter" evidence="6">
    <location>
        <begin position="5"/>
        <end position="238"/>
    </location>
</feature>
<dbReference type="InterPro" id="IPR003439">
    <property type="entry name" value="ABC_transporter-like_ATP-bd"/>
</dbReference>
<keyword evidence="8" id="KW-1185">Reference proteome</keyword>
<dbReference type="InterPro" id="IPR052156">
    <property type="entry name" value="BCAA_Transport_ATP-bd_LivF"/>
</dbReference>
<keyword evidence="2" id="KW-0813">Transport</keyword>
<proteinExistence type="inferred from homology"/>
<gene>
    <name evidence="7" type="ORF">F8568_044950</name>
</gene>
<dbReference type="AlphaFoldDB" id="A0A6I4MME4"/>
<dbReference type="PANTHER" id="PTHR43820:SF4">
    <property type="entry name" value="HIGH-AFFINITY BRANCHED-CHAIN AMINO ACID TRANSPORT ATP-BINDING PROTEIN LIVF"/>
    <property type="match status" value="1"/>
</dbReference>
<comment type="caution">
    <text evidence="7">The sequence shown here is derived from an EMBL/GenBank/DDBJ whole genome shotgun (WGS) entry which is preliminary data.</text>
</comment>
<sequence length="249" mass="26462">MSELLDVRGLTTGYGDLRVAWDVSFSVGQGEVLALLGRNGAGKTTILRAIMGLNAMHAGSVAFAGQDLRRLPTHKRVELGIGIVQEGKRLIGDMTVEENLRLGAQVRRWGRGELAGRYEWAYEMFPVLRARRGSPAETLSGGQQQMLAIAQALMPRPRLLLVDEPSAGLAPAIVGDVLASLVRLRETGMSIVLVEQSVDFALALASHVVVVDLGRVVLSCPAGADGLREAVRDAYFGRGGARAGAQAPA</sequence>
<dbReference type="PROSITE" id="PS00211">
    <property type="entry name" value="ABC_TRANSPORTER_1"/>
    <property type="match status" value="1"/>
</dbReference>
<evidence type="ECO:0000313" key="8">
    <source>
        <dbReference type="Proteomes" id="UP000462055"/>
    </source>
</evidence>
<dbReference type="CDD" id="cd03224">
    <property type="entry name" value="ABC_TM1139_LivF_branched"/>
    <property type="match status" value="1"/>
</dbReference>
<dbReference type="InterPro" id="IPR003593">
    <property type="entry name" value="AAA+_ATPase"/>
</dbReference>
<evidence type="ECO:0000259" key="6">
    <source>
        <dbReference type="PROSITE" id="PS50893"/>
    </source>
</evidence>
<dbReference type="SUPFAM" id="SSF52540">
    <property type="entry name" value="P-loop containing nucleoside triphosphate hydrolases"/>
    <property type="match status" value="1"/>
</dbReference>
<evidence type="ECO:0000256" key="1">
    <source>
        <dbReference type="ARBA" id="ARBA00005417"/>
    </source>
</evidence>
<keyword evidence="3" id="KW-0547">Nucleotide-binding</keyword>
<keyword evidence="4 7" id="KW-0067">ATP-binding</keyword>
<dbReference type="GO" id="GO:0015658">
    <property type="term" value="F:branched-chain amino acid transmembrane transporter activity"/>
    <property type="evidence" value="ECO:0007669"/>
    <property type="project" value="TreeGrafter"/>
</dbReference>
<dbReference type="SMART" id="SM00382">
    <property type="entry name" value="AAA"/>
    <property type="match status" value="1"/>
</dbReference>
<dbReference type="Gene3D" id="3.40.50.300">
    <property type="entry name" value="P-loop containing nucleotide triphosphate hydrolases"/>
    <property type="match status" value="1"/>
</dbReference>
<evidence type="ECO:0000256" key="2">
    <source>
        <dbReference type="ARBA" id="ARBA00022448"/>
    </source>
</evidence>
<dbReference type="GO" id="GO:0005524">
    <property type="term" value="F:ATP binding"/>
    <property type="evidence" value="ECO:0007669"/>
    <property type="project" value="UniProtKB-KW"/>
</dbReference>
<keyword evidence="5" id="KW-0029">Amino-acid transport</keyword>
<evidence type="ECO:0000256" key="3">
    <source>
        <dbReference type="ARBA" id="ARBA00022741"/>
    </source>
</evidence>
<dbReference type="GO" id="GO:0015807">
    <property type="term" value="P:L-amino acid transport"/>
    <property type="evidence" value="ECO:0007669"/>
    <property type="project" value="TreeGrafter"/>
</dbReference>
<dbReference type="InterPro" id="IPR027417">
    <property type="entry name" value="P-loop_NTPase"/>
</dbReference>
<dbReference type="PROSITE" id="PS50893">
    <property type="entry name" value="ABC_TRANSPORTER_2"/>
    <property type="match status" value="1"/>
</dbReference>
<dbReference type="Proteomes" id="UP000462055">
    <property type="component" value="Unassembled WGS sequence"/>
</dbReference>
<dbReference type="RefSeq" id="WP_151600257.1">
    <property type="nucleotide sequence ID" value="NZ_WBMS02000071.1"/>
</dbReference>
<evidence type="ECO:0000313" key="7">
    <source>
        <dbReference type="EMBL" id="MWA07358.1"/>
    </source>
</evidence>
<accession>A0A6I4MME4</accession>
<dbReference type="Pfam" id="PF00005">
    <property type="entry name" value="ABC_tran"/>
    <property type="match status" value="1"/>
</dbReference>
<reference evidence="7" key="1">
    <citation type="submission" date="2019-12" db="EMBL/GenBank/DDBJ databases">
        <title>Actinomadura physcomitrii sp. nov., a novel actinomycete isolated from moss [Physcomitrium sphaericum (Ludw) Fuernr].</title>
        <authorList>
            <person name="Zhuang X."/>
        </authorList>
    </citation>
    <scope>NUCLEOTIDE SEQUENCE [LARGE SCALE GENOMIC DNA]</scope>
    <source>
        <strain evidence="7">LD22</strain>
    </source>
</reference>
<name>A0A6I4MME4_9ACTN</name>
<evidence type="ECO:0000256" key="5">
    <source>
        <dbReference type="ARBA" id="ARBA00022970"/>
    </source>
</evidence>
<dbReference type="InterPro" id="IPR017871">
    <property type="entry name" value="ABC_transporter-like_CS"/>
</dbReference>
<dbReference type="EMBL" id="WBMS02000071">
    <property type="protein sequence ID" value="MWA07358.1"/>
    <property type="molecule type" value="Genomic_DNA"/>
</dbReference>
<dbReference type="PANTHER" id="PTHR43820">
    <property type="entry name" value="HIGH-AFFINITY BRANCHED-CHAIN AMINO ACID TRANSPORT ATP-BINDING PROTEIN LIVF"/>
    <property type="match status" value="1"/>
</dbReference>
<organism evidence="7 8">
    <name type="scientific">Actinomadura physcomitrii</name>
    <dbReference type="NCBI Taxonomy" id="2650748"/>
    <lineage>
        <taxon>Bacteria</taxon>
        <taxon>Bacillati</taxon>
        <taxon>Actinomycetota</taxon>
        <taxon>Actinomycetes</taxon>
        <taxon>Streptosporangiales</taxon>
        <taxon>Thermomonosporaceae</taxon>
        <taxon>Actinomadura</taxon>
    </lineage>
</organism>
<protein>
    <submittedName>
        <fullName evidence="7">ATP-binding cassette domain-containing protein</fullName>
    </submittedName>
</protein>
<comment type="similarity">
    <text evidence="1">Belongs to the ABC transporter superfamily.</text>
</comment>
<dbReference type="GO" id="GO:0016887">
    <property type="term" value="F:ATP hydrolysis activity"/>
    <property type="evidence" value="ECO:0007669"/>
    <property type="project" value="InterPro"/>
</dbReference>